<protein>
    <submittedName>
        <fullName evidence="1">Uncharacterized protein</fullName>
    </submittedName>
</protein>
<gene>
    <name evidence="1" type="ORF">TNIN_336211</name>
</gene>
<keyword evidence="2" id="KW-1185">Reference proteome</keyword>
<proteinExistence type="predicted"/>
<evidence type="ECO:0000313" key="2">
    <source>
        <dbReference type="Proteomes" id="UP000886998"/>
    </source>
</evidence>
<dbReference type="EMBL" id="BMAV01014746">
    <property type="protein sequence ID" value="GFY63372.1"/>
    <property type="molecule type" value="Genomic_DNA"/>
</dbReference>
<reference evidence="1" key="1">
    <citation type="submission" date="2020-08" db="EMBL/GenBank/DDBJ databases">
        <title>Multicomponent nature underlies the extraordinary mechanical properties of spider dragline silk.</title>
        <authorList>
            <person name="Kono N."/>
            <person name="Nakamura H."/>
            <person name="Mori M."/>
            <person name="Yoshida Y."/>
            <person name="Ohtoshi R."/>
            <person name="Malay A.D."/>
            <person name="Moran D.A.P."/>
            <person name="Tomita M."/>
            <person name="Numata K."/>
            <person name="Arakawa K."/>
        </authorList>
    </citation>
    <scope>NUCLEOTIDE SEQUENCE</scope>
</reference>
<dbReference type="Proteomes" id="UP000886998">
    <property type="component" value="Unassembled WGS sequence"/>
</dbReference>
<organism evidence="1 2">
    <name type="scientific">Trichonephila inaurata madagascariensis</name>
    <dbReference type="NCBI Taxonomy" id="2747483"/>
    <lineage>
        <taxon>Eukaryota</taxon>
        <taxon>Metazoa</taxon>
        <taxon>Ecdysozoa</taxon>
        <taxon>Arthropoda</taxon>
        <taxon>Chelicerata</taxon>
        <taxon>Arachnida</taxon>
        <taxon>Araneae</taxon>
        <taxon>Araneomorphae</taxon>
        <taxon>Entelegynae</taxon>
        <taxon>Araneoidea</taxon>
        <taxon>Nephilidae</taxon>
        <taxon>Trichonephila</taxon>
        <taxon>Trichonephila inaurata</taxon>
    </lineage>
</organism>
<dbReference type="AlphaFoldDB" id="A0A8X6Y132"/>
<accession>A0A8X6Y132</accession>
<sequence length="127" mass="14577">MDQQVTVLFTDEYFPRTEESVSNMAEIMEIKAWINRRLFSSQMNISYREMEPNLPATKKFWDCIFPTGKFDISDCIRLHGASDKLFHLRSRGRSHSIDASQKKKEDPGTAILLVPHQGQCLGTRGVV</sequence>
<evidence type="ECO:0000313" key="1">
    <source>
        <dbReference type="EMBL" id="GFY63372.1"/>
    </source>
</evidence>
<name>A0A8X6Y132_9ARAC</name>
<comment type="caution">
    <text evidence="1">The sequence shown here is derived from an EMBL/GenBank/DDBJ whole genome shotgun (WGS) entry which is preliminary data.</text>
</comment>